<feature type="region of interest" description="Disordered" evidence="1">
    <location>
        <begin position="73"/>
        <end position="102"/>
    </location>
</feature>
<evidence type="ECO:0000313" key="3">
    <source>
        <dbReference type="Proteomes" id="UP000026962"/>
    </source>
</evidence>
<dbReference type="AlphaFoldDB" id="A0A0E0JJY9"/>
<protein>
    <submittedName>
        <fullName evidence="2">Uncharacterized protein</fullName>
    </submittedName>
</protein>
<accession>A0A0E0JJY9</accession>
<organism evidence="2">
    <name type="scientific">Oryza punctata</name>
    <name type="common">Red rice</name>
    <dbReference type="NCBI Taxonomy" id="4537"/>
    <lineage>
        <taxon>Eukaryota</taxon>
        <taxon>Viridiplantae</taxon>
        <taxon>Streptophyta</taxon>
        <taxon>Embryophyta</taxon>
        <taxon>Tracheophyta</taxon>
        <taxon>Spermatophyta</taxon>
        <taxon>Magnoliopsida</taxon>
        <taxon>Liliopsida</taxon>
        <taxon>Poales</taxon>
        <taxon>Poaceae</taxon>
        <taxon>BOP clade</taxon>
        <taxon>Oryzoideae</taxon>
        <taxon>Oryzeae</taxon>
        <taxon>Oryzinae</taxon>
        <taxon>Oryza</taxon>
    </lineage>
</organism>
<dbReference type="EnsemblPlants" id="OPUNC01G19480.1">
    <property type="protein sequence ID" value="OPUNC01G19480.1"/>
    <property type="gene ID" value="OPUNC01G19480"/>
</dbReference>
<dbReference type="Proteomes" id="UP000026962">
    <property type="component" value="Chromosome 1"/>
</dbReference>
<feature type="region of interest" description="Disordered" evidence="1">
    <location>
        <begin position="1"/>
        <end position="20"/>
    </location>
</feature>
<reference evidence="2" key="1">
    <citation type="submission" date="2015-04" db="UniProtKB">
        <authorList>
            <consortium name="EnsemblPlants"/>
        </authorList>
    </citation>
    <scope>IDENTIFICATION</scope>
</reference>
<evidence type="ECO:0000256" key="1">
    <source>
        <dbReference type="SAM" id="MobiDB-lite"/>
    </source>
</evidence>
<evidence type="ECO:0000313" key="2">
    <source>
        <dbReference type="EnsemblPlants" id="OPUNC01G19480.1"/>
    </source>
</evidence>
<proteinExistence type="predicted"/>
<feature type="compositionally biased region" description="Low complexity" evidence="1">
    <location>
        <begin position="88"/>
        <end position="97"/>
    </location>
</feature>
<reference evidence="2" key="2">
    <citation type="submission" date="2018-05" db="EMBL/GenBank/DDBJ databases">
        <title>OpunRS2 (Oryza punctata Reference Sequence Version 2).</title>
        <authorList>
            <person name="Zhang J."/>
            <person name="Kudrna D."/>
            <person name="Lee S."/>
            <person name="Talag J."/>
            <person name="Welchert J."/>
            <person name="Wing R.A."/>
        </authorList>
    </citation>
    <scope>NUCLEOTIDE SEQUENCE [LARGE SCALE GENOMIC DNA]</scope>
</reference>
<dbReference type="Gramene" id="OPUNC01G19480.1">
    <property type="protein sequence ID" value="OPUNC01G19480.1"/>
    <property type="gene ID" value="OPUNC01G19480"/>
</dbReference>
<dbReference type="HOGENOM" id="CLU_1996317_0_0_1"/>
<sequence length="125" mass="14016">MAAARSTKRRGDLHGASWHGSHRLASFAPGTVCRRVADVPQRRWARDPWFLMLSDRSPFDAADRARASCRWLPRAASTSTHAPRRPRASSPSPTRSQARPRARCKFEHLTALNKSCPSIHVHLTV</sequence>
<keyword evidence="3" id="KW-1185">Reference proteome</keyword>
<name>A0A0E0JJY9_ORYPU</name>